<comment type="caution">
    <text evidence="3">The sequence shown here is derived from an EMBL/GenBank/DDBJ whole genome shotgun (WGS) entry which is preliminary data.</text>
</comment>
<keyword evidence="4" id="KW-1185">Reference proteome</keyword>
<protein>
    <recommendedName>
        <fullName evidence="2">Thioredoxin domain-containing protein</fullName>
    </recommendedName>
</protein>
<feature type="region of interest" description="Disordered" evidence="1">
    <location>
        <begin position="90"/>
        <end position="109"/>
    </location>
</feature>
<proteinExistence type="predicted"/>
<evidence type="ECO:0000256" key="1">
    <source>
        <dbReference type="SAM" id="MobiDB-lite"/>
    </source>
</evidence>
<dbReference type="RefSeq" id="WP_345533731.1">
    <property type="nucleotide sequence ID" value="NZ_BAABLD010000010.1"/>
</dbReference>
<evidence type="ECO:0000259" key="2">
    <source>
        <dbReference type="Pfam" id="PF00085"/>
    </source>
</evidence>
<dbReference type="Gene3D" id="3.40.30.10">
    <property type="entry name" value="Glutaredoxin"/>
    <property type="match status" value="1"/>
</dbReference>
<gene>
    <name evidence="3" type="ORF">GCM10025770_28170</name>
</gene>
<dbReference type="InterPro" id="IPR013766">
    <property type="entry name" value="Thioredoxin_domain"/>
</dbReference>
<feature type="domain" description="Thioredoxin" evidence="2">
    <location>
        <begin position="5"/>
        <end position="67"/>
    </location>
</feature>
<dbReference type="Proteomes" id="UP001500547">
    <property type="component" value="Unassembled WGS sequence"/>
</dbReference>
<feature type="compositionally biased region" description="Polar residues" evidence="1">
    <location>
        <begin position="97"/>
        <end position="109"/>
    </location>
</feature>
<reference evidence="4" key="1">
    <citation type="journal article" date="2019" name="Int. J. Syst. Evol. Microbiol.">
        <title>The Global Catalogue of Microorganisms (GCM) 10K type strain sequencing project: providing services to taxonomists for standard genome sequencing and annotation.</title>
        <authorList>
            <consortium name="The Broad Institute Genomics Platform"/>
            <consortium name="The Broad Institute Genome Sequencing Center for Infectious Disease"/>
            <person name="Wu L."/>
            <person name="Ma J."/>
        </authorList>
    </citation>
    <scope>NUCLEOTIDE SEQUENCE [LARGE SCALE GENOMIC DNA]</scope>
    <source>
        <strain evidence="4">JCM 18715</strain>
    </source>
</reference>
<dbReference type="InterPro" id="IPR050620">
    <property type="entry name" value="Thioredoxin_H-type-like"/>
</dbReference>
<dbReference type="CDD" id="cd02947">
    <property type="entry name" value="TRX_family"/>
    <property type="match status" value="1"/>
</dbReference>
<accession>A0ABP9QVN3</accession>
<dbReference type="PANTHER" id="PTHR10438">
    <property type="entry name" value="THIOREDOXIN"/>
    <property type="match status" value="1"/>
</dbReference>
<dbReference type="PANTHER" id="PTHR10438:SF468">
    <property type="entry name" value="THIOREDOXIN-1-RELATED"/>
    <property type="match status" value="1"/>
</dbReference>
<dbReference type="SUPFAM" id="SSF52833">
    <property type="entry name" value="Thioredoxin-like"/>
    <property type="match status" value="1"/>
</dbReference>
<evidence type="ECO:0000313" key="3">
    <source>
        <dbReference type="EMBL" id="GAA5168345.1"/>
    </source>
</evidence>
<organism evidence="3 4">
    <name type="scientific">Viridibacterium curvum</name>
    <dbReference type="NCBI Taxonomy" id="1101404"/>
    <lineage>
        <taxon>Bacteria</taxon>
        <taxon>Pseudomonadati</taxon>
        <taxon>Pseudomonadota</taxon>
        <taxon>Betaproteobacteria</taxon>
        <taxon>Rhodocyclales</taxon>
        <taxon>Rhodocyclaceae</taxon>
        <taxon>Viridibacterium</taxon>
    </lineage>
</organism>
<dbReference type="EMBL" id="BAABLD010000010">
    <property type="protein sequence ID" value="GAA5168345.1"/>
    <property type="molecule type" value="Genomic_DNA"/>
</dbReference>
<name>A0ABP9QVN3_9RHOO</name>
<sequence>MSSSSLFVACLCAEWCGSCREYRPAFDALAVRMPGVEFAWVDIEDEPEIAGDINVENFPTIVIQRGESVMFCGAMLPHVTQLERLIQTYSEPGASGPSASTQSAMQQIANVRERIRQR</sequence>
<dbReference type="InterPro" id="IPR036249">
    <property type="entry name" value="Thioredoxin-like_sf"/>
</dbReference>
<dbReference type="Pfam" id="PF00085">
    <property type="entry name" value="Thioredoxin"/>
    <property type="match status" value="1"/>
</dbReference>
<evidence type="ECO:0000313" key="4">
    <source>
        <dbReference type="Proteomes" id="UP001500547"/>
    </source>
</evidence>